<dbReference type="PROSITE" id="PS50885">
    <property type="entry name" value="HAMP"/>
    <property type="match status" value="1"/>
</dbReference>
<evidence type="ECO:0000313" key="13">
    <source>
        <dbReference type="EMBL" id="PPK49321.1"/>
    </source>
</evidence>
<keyword evidence="3 10" id="KW-0812">Transmembrane</keyword>
<evidence type="ECO:0000313" key="14">
    <source>
        <dbReference type="EMBL" id="PPK50675.1"/>
    </source>
</evidence>
<dbReference type="Proteomes" id="UP000239648">
    <property type="component" value="Unassembled WGS sequence"/>
</dbReference>
<dbReference type="SMART" id="SM00283">
    <property type="entry name" value="MA"/>
    <property type="match status" value="1"/>
</dbReference>
<evidence type="ECO:0000313" key="16">
    <source>
        <dbReference type="Proteomes" id="UP000239648"/>
    </source>
</evidence>
<evidence type="ECO:0000256" key="8">
    <source>
        <dbReference type="PROSITE-ProRule" id="PRU00284"/>
    </source>
</evidence>
<accession>A0A2S6G248</accession>
<dbReference type="SMART" id="SM00304">
    <property type="entry name" value="HAMP"/>
    <property type="match status" value="2"/>
</dbReference>
<keyword evidence="16" id="KW-1185">Reference proteome</keyword>
<comment type="similarity">
    <text evidence="7">Belongs to the methyl-accepting chemotaxis (MCP) protein family.</text>
</comment>
<dbReference type="SUPFAM" id="SSF58104">
    <property type="entry name" value="Methyl-accepting chemotaxis protein (MCP) signaling domain"/>
    <property type="match status" value="1"/>
</dbReference>
<proteinExistence type="inferred from homology"/>
<feature type="domain" description="HAMP" evidence="12">
    <location>
        <begin position="213"/>
        <end position="265"/>
    </location>
</feature>
<keyword evidence="5 10" id="KW-0472">Membrane</keyword>
<evidence type="ECO:0000256" key="5">
    <source>
        <dbReference type="ARBA" id="ARBA00023136"/>
    </source>
</evidence>
<evidence type="ECO:0000256" key="9">
    <source>
        <dbReference type="SAM" id="MobiDB-lite"/>
    </source>
</evidence>
<dbReference type="Pfam" id="PF17200">
    <property type="entry name" value="sCache_2"/>
    <property type="match status" value="1"/>
</dbReference>
<dbReference type="PANTHER" id="PTHR32089:SF119">
    <property type="entry name" value="METHYL-ACCEPTING CHEMOTAXIS PROTEIN CTPL"/>
    <property type="match status" value="1"/>
</dbReference>
<dbReference type="GO" id="GO:0004888">
    <property type="term" value="F:transmembrane signaling receptor activity"/>
    <property type="evidence" value="ECO:0007669"/>
    <property type="project" value="InterPro"/>
</dbReference>
<dbReference type="PROSITE" id="PS50111">
    <property type="entry name" value="CHEMOTAXIS_TRANSDUC_2"/>
    <property type="match status" value="1"/>
</dbReference>
<evidence type="ECO:0000259" key="11">
    <source>
        <dbReference type="PROSITE" id="PS50111"/>
    </source>
</evidence>
<dbReference type="GO" id="GO:0007165">
    <property type="term" value="P:signal transduction"/>
    <property type="evidence" value="ECO:0007669"/>
    <property type="project" value="UniProtKB-KW"/>
</dbReference>
<gene>
    <name evidence="14" type="ORF">B0H24_10654</name>
    <name evidence="13" type="ORF">BY455_1604</name>
</gene>
<dbReference type="AlphaFoldDB" id="A0A2S6G248"/>
<reference evidence="13 16" key="1">
    <citation type="submission" date="2018-02" db="EMBL/GenBank/DDBJ databases">
        <title>Deep subsurface shale carbon reservoir microbial communities from Ohio and West Virginia, USA.</title>
        <authorList>
            <person name="Wrighton K."/>
        </authorList>
    </citation>
    <scope>NUCLEOTIDE SEQUENCE [LARGE SCALE GENOMIC DNA]</scope>
    <source>
        <strain evidence="13 16">UTICA-S1B6</strain>
    </source>
</reference>
<dbReference type="SMART" id="SM01049">
    <property type="entry name" value="Cache_2"/>
    <property type="match status" value="1"/>
</dbReference>
<feature type="domain" description="Methyl-accepting transducer" evidence="11">
    <location>
        <begin position="270"/>
        <end position="506"/>
    </location>
</feature>
<keyword evidence="6 8" id="KW-0807">Transducer</keyword>
<dbReference type="OrthoDB" id="5800769at2"/>
<evidence type="ECO:0000256" key="10">
    <source>
        <dbReference type="SAM" id="Phobius"/>
    </source>
</evidence>
<evidence type="ECO:0000256" key="1">
    <source>
        <dbReference type="ARBA" id="ARBA00004651"/>
    </source>
</evidence>
<dbReference type="GO" id="GO:0006935">
    <property type="term" value="P:chemotaxis"/>
    <property type="evidence" value="ECO:0007669"/>
    <property type="project" value="InterPro"/>
</dbReference>
<feature type="compositionally biased region" description="Low complexity" evidence="9">
    <location>
        <begin position="289"/>
        <end position="298"/>
    </location>
</feature>
<keyword evidence="2" id="KW-1003">Cell membrane</keyword>
<evidence type="ECO:0000256" key="2">
    <source>
        <dbReference type="ARBA" id="ARBA00022475"/>
    </source>
</evidence>
<sequence>MLLGNIKVRVKLGLLVGLTTLMLVFIAGAALVDMRDSLVTERTSQLNALLDTSVDLLETMDDKVAAGELSRNEARDEARRLLENMTYGNDDYFFVLNNQAEMQVHGGDPANVGRDLSNFQTEDGRFLFQEMVDVLNSGETTQEFSYLWPKAGSSKPQPKLTLVKAFEPWGWVIGTGVYMDDLNSAFMSDVIRMAAFTVVALIILIAVSLLIGRSITNPLDVINRVMTKAADGDLKVRTNLAHKDELGHVGHRIDETLDVFHDLVQQIATSATQVSGSAQDLAKSAEETSSALDAQAAEAEQLSTAMNEMASSVQEVARSANQTAEAIEAADHEADEGNHDVEDTVNLIQSLADEVEEAARVIQELEGDTEQISKVLSEIQAISEQTNLLALNAAIEAARAGESGRGFAVVADEVRQLAQRTQGSTEEIRNMNERLQTAAQKAVQVMDASRERADNSVKSAHHAGEELRRIVEQMSRIRDMGIQVASAAEEQGNVSEEMSANLMRITQASESTVAAANTVASSGDQLQALAKELQAQVSRFSI</sequence>
<dbReference type="CDD" id="cd11386">
    <property type="entry name" value="MCP_signal"/>
    <property type="match status" value="1"/>
</dbReference>
<evidence type="ECO:0000256" key="4">
    <source>
        <dbReference type="ARBA" id="ARBA00022989"/>
    </source>
</evidence>
<dbReference type="GO" id="GO:0005886">
    <property type="term" value="C:plasma membrane"/>
    <property type="evidence" value="ECO:0007669"/>
    <property type="project" value="UniProtKB-SubCell"/>
</dbReference>
<dbReference type="InterPro" id="IPR003660">
    <property type="entry name" value="HAMP_dom"/>
</dbReference>
<dbReference type="RefSeq" id="WP_104417640.1">
    <property type="nucleotide sequence ID" value="NZ_PTIT01000060.1"/>
</dbReference>
<evidence type="ECO:0000256" key="3">
    <source>
        <dbReference type="ARBA" id="ARBA00022692"/>
    </source>
</evidence>
<name>A0A2S6G248_9GAMM</name>
<dbReference type="EMBL" id="PTIT01000060">
    <property type="protein sequence ID" value="PPK49321.1"/>
    <property type="molecule type" value="Genomic_DNA"/>
</dbReference>
<comment type="caution">
    <text evidence="14">The sequence shown here is derived from an EMBL/GenBank/DDBJ whole genome shotgun (WGS) entry which is preliminary data.</text>
</comment>
<evidence type="ECO:0000313" key="15">
    <source>
        <dbReference type="Proteomes" id="UP000239446"/>
    </source>
</evidence>
<evidence type="ECO:0000259" key="12">
    <source>
        <dbReference type="PROSITE" id="PS50885"/>
    </source>
</evidence>
<dbReference type="PANTHER" id="PTHR32089">
    <property type="entry name" value="METHYL-ACCEPTING CHEMOTAXIS PROTEIN MCPB"/>
    <property type="match status" value="1"/>
</dbReference>
<feature type="region of interest" description="Disordered" evidence="9">
    <location>
        <begin position="275"/>
        <end position="298"/>
    </location>
</feature>
<dbReference type="InterPro" id="IPR033480">
    <property type="entry name" value="sCache_2"/>
</dbReference>
<dbReference type="Pfam" id="PF00015">
    <property type="entry name" value="MCPsignal"/>
    <property type="match status" value="1"/>
</dbReference>
<feature type="transmembrane region" description="Helical" evidence="10">
    <location>
        <begin position="190"/>
        <end position="211"/>
    </location>
</feature>
<dbReference type="Gene3D" id="1.10.287.950">
    <property type="entry name" value="Methyl-accepting chemotaxis protein"/>
    <property type="match status" value="1"/>
</dbReference>
<keyword evidence="4 10" id="KW-1133">Transmembrane helix</keyword>
<comment type="subcellular location">
    <subcellularLocation>
        <location evidence="1">Cell membrane</location>
        <topology evidence="1">Multi-pass membrane protein</topology>
    </subcellularLocation>
</comment>
<dbReference type="FunFam" id="1.10.287.950:FF:000001">
    <property type="entry name" value="Methyl-accepting chemotaxis sensory transducer"/>
    <property type="match status" value="1"/>
</dbReference>
<dbReference type="EMBL" id="PTIU01000065">
    <property type="protein sequence ID" value="PPK50675.1"/>
    <property type="molecule type" value="Genomic_DNA"/>
</dbReference>
<organism evidence="14 15">
    <name type="scientific">Marinobacter persicus</name>
    <dbReference type="NCBI Taxonomy" id="930118"/>
    <lineage>
        <taxon>Bacteria</taxon>
        <taxon>Pseudomonadati</taxon>
        <taxon>Pseudomonadota</taxon>
        <taxon>Gammaproteobacteria</taxon>
        <taxon>Pseudomonadales</taxon>
        <taxon>Marinobacteraceae</taxon>
        <taxon>Marinobacter</taxon>
    </lineage>
</organism>
<feature type="transmembrane region" description="Helical" evidence="10">
    <location>
        <begin position="12"/>
        <end position="32"/>
    </location>
</feature>
<dbReference type="PRINTS" id="PR00260">
    <property type="entry name" value="CHEMTRNSDUCR"/>
</dbReference>
<reference evidence="14 15" key="2">
    <citation type="submission" date="2018-02" db="EMBL/GenBank/DDBJ databases">
        <title>Subsurface microbial communities from deep shales in Ohio and West Virginia, USA.</title>
        <authorList>
            <person name="Wrighton K."/>
        </authorList>
    </citation>
    <scope>NUCLEOTIDE SEQUENCE [LARGE SCALE GENOMIC DNA]</scope>
    <source>
        <strain evidence="14 15">UTICA-S1B9</strain>
    </source>
</reference>
<dbReference type="Pfam" id="PF00672">
    <property type="entry name" value="HAMP"/>
    <property type="match status" value="1"/>
</dbReference>
<dbReference type="InterPro" id="IPR004089">
    <property type="entry name" value="MCPsignal_dom"/>
</dbReference>
<dbReference type="InterPro" id="IPR004090">
    <property type="entry name" value="Chemotax_Me-accpt_rcpt"/>
</dbReference>
<protein>
    <submittedName>
        <fullName evidence="14">Methyl-accepting chemotaxis sensory transducer with Cache sensor</fullName>
    </submittedName>
</protein>
<evidence type="ECO:0000256" key="6">
    <source>
        <dbReference type="ARBA" id="ARBA00023224"/>
    </source>
</evidence>
<dbReference type="Proteomes" id="UP000239446">
    <property type="component" value="Unassembled WGS sequence"/>
</dbReference>
<dbReference type="Gene3D" id="3.30.450.20">
    <property type="entry name" value="PAS domain"/>
    <property type="match status" value="1"/>
</dbReference>
<dbReference type="STRING" id="930118.SAMN05216429_109152"/>
<evidence type="ECO:0000256" key="7">
    <source>
        <dbReference type="ARBA" id="ARBA00029447"/>
    </source>
</evidence>